<evidence type="ECO:0000313" key="2">
    <source>
        <dbReference type="EMBL" id="OEH81428.1"/>
    </source>
</evidence>
<dbReference type="AlphaFoldDB" id="A0A1E5KUJ4"/>
<dbReference type="Pfam" id="PF00903">
    <property type="entry name" value="Glyoxalase"/>
    <property type="match status" value="1"/>
</dbReference>
<name>A0A1E5KUJ4_9ENTE</name>
<dbReference type="PANTHER" id="PTHR36503">
    <property type="entry name" value="BLR2520 PROTEIN"/>
    <property type="match status" value="1"/>
</dbReference>
<dbReference type="InterPro" id="IPR037523">
    <property type="entry name" value="VOC_core"/>
</dbReference>
<protein>
    <submittedName>
        <fullName evidence="2">Glyoxalase</fullName>
    </submittedName>
</protein>
<keyword evidence="3" id="KW-1185">Reference proteome</keyword>
<dbReference type="RefSeq" id="WP_069699484.1">
    <property type="nucleotide sequence ID" value="NZ_JAGGMA010000013.1"/>
</dbReference>
<dbReference type="InterPro" id="IPR004360">
    <property type="entry name" value="Glyas_Fos-R_dOase_dom"/>
</dbReference>
<dbReference type="SUPFAM" id="SSF54593">
    <property type="entry name" value="Glyoxalase/Bleomycin resistance protein/Dihydroxybiphenyl dioxygenase"/>
    <property type="match status" value="1"/>
</dbReference>
<dbReference type="Proteomes" id="UP000095256">
    <property type="component" value="Unassembled WGS sequence"/>
</dbReference>
<sequence>MANMVFINFPVTDLKRATDFYSKLGFKKNEAFSNEDASAMMWDDSIWFMLLRHSFYSVFLKDKEIADTHKTSSALISLSVASVEAVKKFGETALANGGSYHFVDMGIPEDQMYTLEVQDPDGNTIEPVWMAF</sequence>
<reference evidence="2 3" key="1">
    <citation type="submission" date="2016-09" db="EMBL/GenBank/DDBJ databases">
        <authorList>
            <person name="Capua I."/>
            <person name="De Benedictis P."/>
            <person name="Joannis T."/>
            <person name="Lombin L.H."/>
            <person name="Cattoli G."/>
        </authorList>
    </citation>
    <scope>NUCLEOTIDE SEQUENCE [LARGE SCALE GENOMIC DNA]</scope>
    <source>
        <strain evidence="2 3">LMG 25899</strain>
    </source>
</reference>
<accession>A0A1E5KUJ4</accession>
<gene>
    <name evidence="2" type="ORF">BCR26_04050</name>
</gene>
<dbReference type="Gene3D" id="3.10.180.10">
    <property type="entry name" value="2,3-Dihydroxybiphenyl 1,2-Dioxygenase, domain 1"/>
    <property type="match status" value="1"/>
</dbReference>
<proteinExistence type="predicted"/>
<dbReference type="EMBL" id="MIEK01000045">
    <property type="protein sequence ID" value="OEH81428.1"/>
    <property type="molecule type" value="Genomic_DNA"/>
</dbReference>
<organism evidence="2 3">
    <name type="scientific">Enterococcus rivorum</name>
    <dbReference type="NCBI Taxonomy" id="762845"/>
    <lineage>
        <taxon>Bacteria</taxon>
        <taxon>Bacillati</taxon>
        <taxon>Bacillota</taxon>
        <taxon>Bacilli</taxon>
        <taxon>Lactobacillales</taxon>
        <taxon>Enterococcaceae</taxon>
        <taxon>Enterococcus</taxon>
    </lineage>
</organism>
<evidence type="ECO:0000313" key="3">
    <source>
        <dbReference type="Proteomes" id="UP000095256"/>
    </source>
</evidence>
<feature type="domain" description="VOC" evidence="1">
    <location>
        <begin position="3"/>
        <end position="130"/>
    </location>
</feature>
<dbReference type="OrthoDB" id="9798430at2"/>
<comment type="caution">
    <text evidence="2">The sequence shown here is derived from an EMBL/GenBank/DDBJ whole genome shotgun (WGS) entry which is preliminary data.</text>
</comment>
<dbReference type="STRING" id="762845.BCR26_04050"/>
<dbReference type="PANTHER" id="PTHR36503:SF2">
    <property type="entry name" value="BLR2408 PROTEIN"/>
    <property type="match status" value="1"/>
</dbReference>
<dbReference type="PROSITE" id="PS51819">
    <property type="entry name" value="VOC"/>
    <property type="match status" value="1"/>
</dbReference>
<evidence type="ECO:0000259" key="1">
    <source>
        <dbReference type="PROSITE" id="PS51819"/>
    </source>
</evidence>
<dbReference type="InterPro" id="IPR029068">
    <property type="entry name" value="Glyas_Bleomycin-R_OHBP_Dase"/>
</dbReference>